<dbReference type="InterPro" id="IPR010270">
    <property type="entry name" value="Phage_P2_GpM"/>
</dbReference>
<dbReference type="GO" id="GO:0004519">
    <property type="term" value="F:endonuclease activity"/>
    <property type="evidence" value="ECO:0007669"/>
    <property type="project" value="InterPro"/>
</dbReference>
<dbReference type="GO" id="GO:0003677">
    <property type="term" value="F:DNA binding"/>
    <property type="evidence" value="ECO:0007669"/>
    <property type="project" value="InterPro"/>
</dbReference>
<evidence type="ECO:0000313" key="1">
    <source>
        <dbReference type="EMBL" id="EEO27233.1"/>
    </source>
</evidence>
<accession>C3X1Z7</accession>
<dbReference type="AlphaFoldDB" id="C3X1Z7"/>
<proteinExistence type="predicted"/>
<dbReference type="EMBL" id="ACDP02000029">
    <property type="protein sequence ID" value="EEO27233.1"/>
    <property type="molecule type" value="Genomic_DNA"/>
</dbReference>
<dbReference type="HOGENOM" id="CLU_076316_1_0_4"/>
<evidence type="ECO:0008006" key="3">
    <source>
        <dbReference type="Google" id="ProtNLM"/>
    </source>
</evidence>
<keyword evidence="2" id="KW-1185">Reference proteome</keyword>
<comment type="caution">
    <text evidence="1">The sequence shown here is derived from an EMBL/GenBank/DDBJ whole genome shotgun (WGS) entry which is preliminary data.</text>
</comment>
<dbReference type="RefSeq" id="WP_005876149.1">
    <property type="nucleotide sequence ID" value="NZ_CABMNL010000001.1"/>
</dbReference>
<dbReference type="Pfam" id="PF05944">
    <property type="entry name" value="Phage_term_smal"/>
    <property type="match status" value="1"/>
</dbReference>
<gene>
    <name evidence="1" type="ORF">OFAG_00386</name>
</gene>
<name>C3X1Z7_9BURK</name>
<sequence length="236" mass="26352">MPRMTPAQHHYEKAMAKKSEKRNAAGNLKKGSAYELMMAKLHSDIQRLKDIQSIESKVRVKEAILPDYQAWVDGVLESGQGAQDEVLMTILVWNIDAGHYEEALRIAAYALKHNLVMPDQYSRNLATVLLDEIPPALLKKKPETPEDLEKALSILKQTETLTAAHDAPDQATAKLCKALALTLLKKTGEGDITPETRPDALNAKTYLERACELDERSGVKSELKRLEKRLEQVSQG</sequence>
<protein>
    <recommendedName>
        <fullName evidence="3">Terminase</fullName>
    </recommendedName>
</protein>
<evidence type="ECO:0000313" key="2">
    <source>
        <dbReference type="Proteomes" id="UP000003973"/>
    </source>
</evidence>
<reference evidence="1" key="1">
    <citation type="submission" date="2011-10" db="EMBL/GenBank/DDBJ databases">
        <title>The Genome Sequence of Oxalobacter formigenes HOxBLS.</title>
        <authorList>
            <consortium name="The Broad Institute Genome Sequencing Platform"/>
            <person name="Earl A."/>
            <person name="Ward D."/>
            <person name="Feldgarden M."/>
            <person name="Gevers D."/>
            <person name="Allison M.J."/>
            <person name="Humphrey S."/>
            <person name="Young S.K."/>
            <person name="Zeng Q."/>
            <person name="Gargeya S."/>
            <person name="Fitzgerald M."/>
            <person name="Haas B."/>
            <person name="Abouelleil A."/>
            <person name="Alvarado L."/>
            <person name="Arachchi H.M."/>
            <person name="Berlin A."/>
            <person name="Brown A."/>
            <person name="Chapman S.B."/>
            <person name="Chen Z."/>
            <person name="Dunbar C."/>
            <person name="Freedman E."/>
            <person name="Gearin G."/>
            <person name="Goldberg J."/>
            <person name="Griggs A."/>
            <person name="Gujja S."/>
            <person name="Heiman D."/>
            <person name="Howarth C."/>
            <person name="Larson L."/>
            <person name="Lui A."/>
            <person name="MacDonald P.J.P."/>
            <person name="Montmayeur A."/>
            <person name="Murphy C."/>
            <person name="Neiman D."/>
            <person name="Pearson M."/>
            <person name="Priest M."/>
            <person name="Roberts A."/>
            <person name="Saif S."/>
            <person name="Shea T."/>
            <person name="Shenoy N."/>
            <person name="Sisk P."/>
            <person name="Stolte C."/>
            <person name="Sykes S."/>
            <person name="Wortman J."/>
            <person name="Nusbaum C."/>
            <person name="Birren B."/>
        </authorList>
    </citation>
    <scope>NUCLEOTIDE SEQUENCE [LARGE SCALE GENOMIC DNA]</scope>
    <source>
        <strain evidence="1">HOxBLS</strain>
    </source>
</reference>
<dbReference type="Proteomes" id="UP000003973">
    <property type="component" value="Unassembled WGS sequence"/>
</dbReference>
<dbReference type="eggNOG" id="ENOG5030DH1">
    <property type="taxonomic scope" value="Bacteria"/>
</dbReference>
<organism evidence="1 2">
    <name type="scientific">Oxalobacter paraformigenes</name>
    <dbReference type="NCBI Taxonomy" id="556268"/>
    <lineage>
        <taxon>Bacteria</taxon>
        <taxon>Pseudomonadati</taxon>
        <taxon>Pseudomonadota</taxon>
        <taxon>Betaproteobacteria</taxon>
        <taxon>Burkholderiales</taxon>
        <taxon>Oxalobacteraceae</taxon>
        <taxon>Oxalobacter</taxon>
    </lineage>
</organism>